<comment type="caution">
    <text evidence="2">The sequence shown here is derived from an EMBL/GenBank/DDBJ whole genome shotgun (WGS) entry which is preliminary data.</text>
</comment>
<dbReference type="PATRIC" id="fig|1265820.5.peg.3568"/>
<name>W7BQ85_9LIST</name>
<reference evidence="2 3" key="1">
    <citation type="journal article" date="2014" name="Int. J. Syst. Evol. Microbiol.">
        <title>Listeria floridensis sp. nov., Listeria aquatica sp. nov., Listeria cornellensis sp. nov., Listeria riparia sp. nov. and Listeria grandensis sp. nov., from agricultural and natural environments.</title>
        <authorList>
            <person name="den Bakker H.C."/>
            <person name="Warchocki S."/>
            <person name="Wright E.M."/>
            <person name="Allred A.F."/>
            <person name="Ahlstrom C."/>
            <person name="Manuel C.S."/>
            <person name="Stasiewicz M.J."/>
            <person name="Burrell A."/>
            <person name="Roof S."/>
            <person name="Strawn L."/>
            <person name="Fortes E.D."/>
            <person name="Nightingale K.K."/>
            <person name="Kephart D."/>
            <person name="Wiedmann M."/>
        </authorList>
    </citation>
    <scope>NUCLEOTIDE SEQUENCE [LARGE SCALE GENOMIC DNA]</scope>
    <source>
        <strain evidence="3">FSL F6-969</strain>
    </source>
</reference>
<keyword evidence="1" id="KW-0812">Transmembrane</keyword>
<feature type="transmembrane region" description="Helical" evidence="1">
    <location>
        <begin position="71"/>
        <end position="88"/>
    </location>
</feature>
<dbReference type="OrthoDB" id="2414544at2"/>
<dbReference type="EMBL" id="AODE01000047">
    <property type="protein sequence ID" value="EUJ25296.1"/>
    <property type="molecule type" value="Genomic_DNA"/>
</dbReference>
<organism evidence="2 3">
    <name type="scientific">Listeria cornellensis FSL F6-0969</name>
    <dbReference type="NCBI Taxonomy" id="1265820"/>
    <lineage>
        <taxon>Bacteria</taxon>
        <taxon>Bacillati</taxon>
        <taxon>Bacillota</taxon>
        <taxon>Bacilli</taxon>
        <taxon>Bacillales</taxon>
        <taxon>Listeriaceae</taxon>
        <taxon>Listeria</taxon>
    </lineage>
</organism>
<evidence type="ECO:0000313" key="3">
    <source>
        <dbReference type="Proteomes" id="UP000019254"/>
    </source>
</evidence>
<feature type="transmembrane region" description="Helical" evidence="1">
    <location>
        <begin position="116"/>
        <end position="134"/>
    </location>
</feature>
<dbReference type="RefSeq" id="WP_149024393.1">
    <property type="nucleotide sequence ID" value="NZ_AODE01000047.1"/>
</dbReference>
<accession>W7BQ85</accession>
<feature type="transmembrane region" description="Helical" evidence="1">
    <location>
        <begin position="231"/>
        <end position="253"/>
    </location>
</feature>
<keyword evidence="3" id="KW-1185">Reference proteome</keyword>
<gene>
    <name evidence="2" type="ORF">PCORN_18114</name>
</gene>
<keyword evidence="1" id="KW-0472">Membrane</keyword>
<evidence type="ECO:0000256" key="1">
    <source>
        <dbReference type="SAM" id="Phobius"/>
    </source>
</evidence>
<keyword evidence="1" id="KW-1133">Transmembrane helix</keyword>
<dbReference type="AlphaFoldDB" id="W7BQ85"/>
<dbReference type="STRING" id="1265820.PCORN_18114"/>
<proteinExistence type="predicted"/>
<feature type="transmembrane region" description="Helical" evidence="1">
    <location>
        <begin position="36"/>
        <end position="59"/>
    </location>
</feature>
<evidence type="ECO:0000313" key="2">
    <source>
        <dbReference type="EMBL" id="EUJ25296.1"/>
    </source>
</evidence>
<sequence length="317" mass="35915">MLILVIVSLLAFPSVIKKIGFFVPGTAGSLENTSTIATLISFLFLVAKQILFLLLTWLCYIKYQDTSKIKYVYLACLLLFLNIGTFIGTNRADIVITSIASLLTFRLLFPAFFKRVLLSTAIIIPVMLTAIASFRKISSISEGASKLVDYTDKMQVYLAGPYNVAIALEAKDLFPEAGNLSVLFYDIFRPMLGVGSLISDWSINYSSIYFNERYFFSDHMTQIIPMIGQGNLFFGLIFAPVIGVLVIVFAYYLQDKIKQTQQLEVYYILTYACARLGMMPGQNITILINDLSFSLILFLMFYFLNKHVRFRPVNYQK</sequence>
<protein>
    <submittedName>
        <fullName evidence="2">Capsular polysaccharide synthesis enzyme</fullName>
    </submittedName>
</protein>
<feature type="transmembrane region" description="Helical" evidence="1">
    <location>
        <begin position="284"/>
        <end position="304"/>
    </location>
</feature>
<dbReference type="Proteomes" id="UP000019254">
    <property type="component" value="Unassembled WGS sequence"/>
</dbReference>